<reference evidence="1" key="1">
    <citation type="submission" date="2021-01" db="EMBL/GenBank/DDBJ databases">
        <authorList>
            <person name="Corre E."/>
            <person name="Pelletier E."/>
            <person name="Niang G."/>
            <person name="Scheremetjew M."/>
            <person name="Finn R."/>
            <person name="Kale V."/>
            <person name="Holt S."/>
            <person name="Cochrane G."/>
            <person name="Meng A."/>
            <person name="Brown T."/>
            <person name="Cohen L."/>
        </authorList>
    </citation>
    <scope>NUCLEOTIDE SEQUENCE</scope>
    <source>
        <strain evidence="1">CCMP281</strain>
    </source>
</reference>
<dbReference type="EMBL" id="HBHX01012612">
    <property type="protein sequence ID" value="CAE0106368.1"/>
    <property type="molecule type" value="Transcribed_RNA"/>
</dbReference>
<evidence type="ECO:0000313" key="1">
    <source>
        <dbReference type="EMBL" id="CAE0106368.1"/>
    </source>
</evidence>
<gene>
    <name evidence="1" type="ORF">HERI1096_LOCUS7027</name>
</gene>
<dbReference type="AlphaFoldDB" id="A0A7S3EUL3"/>
<proteinExistence type="predicted"/>
<accession>A0A7S3EUL3</accession>
<sequence>MWEHETGADDEVADRMRAVAMLCANAGQHSTATGLLQLAVKRLPTAMGPCDVGSLPAQEHRRLEACRLILERGALQPWPPTLVQLASFDQSQQPSVIPTAVEQAFVDLVRPLIAPSLNAGDNVLVWKGLGWGRARLKGSRTESDGCVTYDALLGGFDLKKNLKPHHVLSVDDEGAGAILLAAAQAGQTALVDTLLAAGVSVFAANASASTAVRAHCLIQEALLFSDTVYLCVAVASCSGSWSYRRLPSISPSWG</sequence>
<name>A0A7S3EUL3_9EUKA</name>
<organism evidence="1">
    <name type="scientific">Haptolina ericina</name>
    <dbReference type="NCBI Taxonomy" id="156174"/>
    <lineage>
        <taxon>Eukaryota</taxon>
        <taxon>Haptista</taxon>
        <taxon>Haptophyta</taxon>
        <taxon>Prymnesiophyceae</taxon>
        <taxon>Prymnesiales</taxon>
        <taxon>Prymnesiaceae</taxon>
        <taxon>Haptolina</taxon>
    </lineage>
</organism>
<protein>
    <submittedName>
        <fullName evidence="1">Uncharacterized protein</fullName>
    </submittedName>
</protein>